<dbReference type="Proteomes" id="UP000179807">
    <property type="component" value="Unassembled WGS sequence"/>
</dbReference>
<dbReference type="RefSeq" id="XP_068353511.1">
    <property type="nucleotide sequence ID" value="XM_068508792.1"/>
</dbReference>
<reference evidence="4" key="1">
    <citation type="submission" date="2016-10" db="EMBL/GenBank/DDBJ databases">
        <authorList>
            <person name="Benchimol M."/>
            <person name="Almeida L.G."/>
            <person name="Vasconcelos A.T."/>
            <person name="Perreira-Neves A."/>
            <person name="Rosa I.A."/>
            <person name="Tasca T."/>
            <person name="Bogo M.R."/>
            <person name="de Souza W."/>
        </authorList>
    </citation>
    <scope>NUCLEOTIDE SEQUENCE [LARGE SCALE GENOMIC DNA]</scope>
    <source>
        <strain evidence="4">K</strain>
    </source>
</reference>
<dbReference type="GeneID" id="94843496"/>
<proteinExistence type="predicted"/>
<dbReference type="EMBL" id="MLAK01000958">
    <property type="protein sequence ID" value="OHT00375.1"/>
    <property type="molecule type" value="Genomic_DNA"/>
</dbReference>
<dbReference type="Pfam" id="PF00069">
    <property type="entry name" value="Pkinase"/>
    <property type="match status" value="1"/>
</dbReference>
<comment type="caution">
    <text evidence="4">The sequence shown here is derived from an EMBL/GenBank/DDBJ whole genome shotgun (WGS) entry which is preliminary data.</text>
</comment>
<dbReference type="AlphaFoldDB" id="A0A1J4JMN3"/>
<keyword evidence="1" id="KW-0547">Nucleotide-binding</keyword>
<dbReference type="PROSITE" id="PS00108">
    <property type="entry name" value="PROTEIN_KINASE_ST"/>
    <property type="match status" value="1"/>
</dbReference>
<evidence type="ECO:0000256" key="2">
    <source>
        <dbReference type="ARBA" id="ARBA00022840"/>
    </source>
</evidence>
<gene>
    <name evidence="4" type="ORF">TRFO_32957</name>
</gene>
<dbReference type="GO" id="GO:0035556">
    <property type="term" value="P:intracellular signal transduction"/>
    <property type="evidence" value="ECO:0007669"/>
    <property type="project" value="TreeGrafter"/>
</dbReference>
<evidence type="ECO:0000313" key="4">
    <source>
        <dbReference type="EMBL" id="OHT00375.1"/>
    </source>
</evidence>
<dbReference type="GO" id="GO:0005524">
    <property type="term" value="F:ATP binding"/>
    <property type="evidence" value="ECO:0007669"/>
    <property type="project" value="UniProtKB-KW"/>
</dbReference>
<organism evidence="4 5">
    <name type="scientific">Tritrichomonas foetus</name>
    <dbReference type="NCBI Taxonomy" id="1144522"/>
    <lineage>
        <taxon>Eukaryota</taxon>
        <taxon>Metamonada</taxon>
        <taxon>Parabasalia</taxon>
        <taxon>Tritrichomonadida</taxon>
        <taxon>Tritrichomonadidae</taxon>
        <taxon>Tritrichomonas</taxon>
    </lineage>
</organism>
<dbReference type="PANTHER" id="PTHR24346">
    <property type="entry name" value="MAP/MICROTUBULE AFFINITY-REGULATING KINASE"/>
    <property type="match status" value="1"/>
</dbReference>
<keyword evidence="2" id="KW-0067">ATP-binding</keyword>
<dbReference type="GO" id="GO:0005737">
    <property type="term" value="C:cytoplasm"/>
    <property type="evidence" value="ECO:0007669"/>
    <property type="project" value="TreeGrafter"/>
</dbReference>
<dbReference type="PROSITE" id="PS50011">
    <property type="entry name" value="PROTEIN_KINASE_DOM"/>
    <property type="match status" value="1"/>
</dbReference>
<dbReference type="PANTHER" id="PTHR24346:SF30">
    <property type="entry name" value="MATERNAL EMBRYONIC LEUCINE ZIPPER KINASE"/>
    <property type="match status" value="1"/>
</dbReference>
<name>A0A1J4JMN3_9EUKA</name>
<feature type="domain" description="Protein kinase" evidence="3">
    <location>
        <begin position="21"/>
        <end position="277"/>
    </location>
</feature>
<dbReference type="VEuPathDB" id="TrichDB:TRFO_32957"/>
<evidence type="ECO:0000256" key="1">
    <source>
        <dbReference type="ARBA" id="ARBA00022741"/>
    </source>
</evidence>
<dbReference type="InterPro" id="IPR000719">
    <property type="entry name" value="Prot_kinase_dom"/>
</dbReference>
<protein>
    <submittedName>
        <fullName evidence="4">CAMK family protein kinase</fullName>
    </submittedName>
</protein>
<dbReference type="FunFam" id="1.10.510.10:FF:000571">
    <property type="entry name" value="Maternal embryonic leucine zipper kinase"/>
    <property type="match status" value="1"/>
</dbReference>
<keyword evidence="5" id="KW-1185">Reference proteome</keyword>
<evidence type="ECO:0000313" key="5">
    <source>
        <dbReference type="Proteomes" id="UP000179807"/>
    </source>
</evidence>
<keyword evidence="4" id="KW-0808">Transferase</keyword>
<sequence>MFHELTENGFPIDIPCEFGNYRIETKLSAGSFAVVFLAHHIKRDGKVVIKVISRKGMETLCTIYQLEQELRIMEATDHPHIVKLHDILYFPDYIGVVMERCRCDLFSEILAQGGLSSLTRKNYFNQIVDGLYYLHQKGIAHQDLKPENILIDFDGNIKIADFGNAFTKAPPKEIRGGTIAYVAPEVLTCEEYDRLKADVWALGVMLYVMASALSPWPTNEPHSKIASYIVKGQFMIPMSVNTELTKIIRSCMQLDPQDRPSVSDLFFTVEGRKNAATKTRKKLIQNSSALLFSYPALSMKRKRSTRIANSRSINVEIGATASFKK</sequence>
<accession>A0A1J4JMN3</accession>
<dbReference type="OrthoDB" id="6513151at2759"/>
<dbReference type="InterPro" id="IPR008271">
    <property type="entry name" value="Ser/Thr_kinase_AS"/>
</dbReference>
<keyword evidence="4" id="KW-0418">Kinase</keyword>
<dbReference type="Gene3D" id="1.10.510.10">
    <property type="entry name" value="Transferase(Phosphotransferase) domain 1"/>
    <property type="match status" value="1"/>
</dbReference>
<dbReference type="GO" id="GO:0004674">
    <property type="term" value="F:protein serine/threonine kinase activity"/>
    <property type="evidence" value="ECO:0007669"/>
    <property type="project" value="TreeGrafter"/>
</dbReference>
<dbReference type="InterPro" id="IPR011009">
    <property type="entry name" value="Kinase-like_dom_sf"/>
</dbReference>
<evidence type="ECO:0000259" key="3">
    <source>
        <dbReference type="PROSITE" id="PS50011"/>
    </source>
</evidence>
<dbReference type="SUPFAM" id="SSF56112">
    <property type="entry name" value="Protein kinase-like (PK-like)"/>
    <property type="match status" value="1"/>
</dbReference>
<dbReference type="SMART" id="SM00220">
    <property type="entry name" value="S_TKc"/>
    <property type="match status" value="1"/>
</dbReference>